<reference evidence="1" key="1">
    <citation type="journal article" date="2013" name="J. Plant Res.">
        <title>Effect of fungi and light on seed germination of three Opuntia species from semiarid lands of central Mexico.</title>
        <authorList>
            <person name="Delgado-Sanchez P."/>
            <person name="Jimenez-Bremont J.F."/>
            <person name="Guerrero-Gonzalez Mde L."/>
            <person name="Flores J."/>
        </authorList>
    </citation>
    <scope>NUCLEOTIDE SEQUENCE</scope>
    <source>
        <tissue evidence="1">Cladode</tissue>
    </source>
</reference>
<accession>A0A7C9A9W4</accession>
<name>A0A7C9A9W4_OPUST</name>
<evidence type="ECO:0000313" key="1">
    <source>
        <dbReference type="EMBL" id="MBA4661697.1"/>
    </source>
</evidence>
<proteinExistence type="predicted"/>
<dbReference type="AlphaFoldDB" id="A0A7C9A9W4"/>
<sequence>MHILTSLQQCNRGRTKMELSHCGPRPPRYLAGNNLARWVGSMQGTPEQRKGEEGLERVHIRDSKSQRGCTYLLGNRSAPAGGAGVLDYSNGLGAWLSWMLRCSVGTSHNSLRVST</sequence>
<organism evidence="1">
    <name type="scientific">Opuntia streptacantha</name>
    <name type="common">Prickly pear cactus</name>
    <name type="synonym">Opuntia cardona</name>
    <dbReference type="NCBI Taxonomy" id="393608"/>
    <lineage>
        <taxon>Eukaryota</taxon>
        <taxon>Viridiplantae</taxon>
        <taxon>Streptophyta</taxon>
        <taxon>Embryophyta</taxon>
        <taxon>Tracheophyta</taxon>
        <taxon>Spermatophyta</taxon>
        <taxon>Magnoliopsida</taxon>
        <taxon>eudicotyledons</taxon>
        <taxon>Gunneridae</taxon>
        <taxon>Pentapetalae</taxon>
        <taxon>Caryophyllales</taxon>
        <taxon>Cactineae</taxon>
        <taxon>Cactaceae</taxon>
        <taxon>Opuntioideae</taxon>
        <taxon>Opuntia</taxon>
    </lineage>
</organism>
<dbReference type="EMBL" id="GISG01213325">
    <property type="protein sequence ID" value="MBA4661697.1"/>
    <property type="molecule type" value="Transcribed_RNA"/>
</dbReference>
<reference evidence="1" key="2">
    <citation type="submission" date="2020-07" db="EMBL/GenBank/DDBJ databases">
        <authorList>
            <person name="Vera ALvarez R."/>
            <person name="Arias-Moreno D.M."/>
            <person name="Jimenez-Jacinto V."/>
            <person name="Jimenez-Bremont J.F."/>
            <person name="Swaminathan K."/>
            <person name="Moose S.P."/>
            <person name="Guerrero-Gonzalez M.L."/>
            <person name="Marino-Ramirez L."/>
            <person name="Landsman D."/>
            <person name="Rodriguez-Kessler M."/>
            <person name="Delgado-Sanchez P."/>
        </authorList>
    </citation>
    <scope>NUCLEOTIDE SEQUENCE</scope>
    <source>
        <tissue evidence="1">Cladode</tissue>
    </source>
</reference>
<dbReference type="EMBL" id="GISG01213326">
    <property type="protein sequence ID" value="MBA4661698.1"/>
    <property type="molecule type" value="Transcribed_RNA"/>
</dbReference>
<protein>
    <submittedName>
        <fullName evidence="1">Uncharacterized protein</fullName>
    </submittedName>
</protein>